<keyword evidence="3" id="KW-0472">Membrane</keyword>
<protein>
    <recommendedName>
        <fullName evidence="1">diguanylate cyclase</fullName>
        <ecNumber evidence="1">2.7.7.65</ecNumber>
    </recommendedName>
</protein>
<evidence type="ECO:0000256" key="4">
    <source>
        <dbReference type="SAM" id="SignalP"/>
    </source>
</evidence>
<proteinExistence type="predicted"/>
<dbReference type="OrthoDB" id="6013067at2"/>
<feature type="chain" id="PRO_5016819868" description="diguanylate cyclase" evidence="4">
    <location>
        <begin position="32"/>
        <end position="572"/>
    </location>
</feature>
<feature type="transmembrane region" description="Helical" evidence="3">
    <location>
        <begin position="244"/>
        <end position="263"/>
    </location>
</feature>
<dbReference type="PROSITE" id="PS50887">
    <property type="entry name" value="GGDEF"/>
    <property type="match status" value="1"/>
</dbReference>
<feature type="transmembrane region" description="Helical" evidence="3">
    <location>
        <begin position="180"/>
        <end position="200"/>
    </location>
</feature>
<dbReference type="AlphaFoldDB" id="A0A371JYD3"/>
<evidence type="ECO:0000313" key="6">
    <source>
        <dbReference type="EMBL" id="RDZ26644.1"/>
    </source>
</evidence>
<comment type="catalytic activity">
    <reaction evidence="2">
        <text>2 GTP = 3',3'-c-di-GMP + 2 diphosphate</text>
        <dbReference type="Rhea" id="RHEA:24898"/>
        <dbReference type="ChEBI" id="CHEBI:33019"/>
        <dbReference type="ChEBI" id="CHEBI:37565"/>
        <dbReference type="ChEBI" id="CHEBI:58805"/>
        <dbReference type="EC" id="2.7.7.65"/>
    </reaction>
</comment>
<keyword evidence="3" id="KW-0812">Transmembrane</keyword>
<dbReference type="CDD" id="cd01949">
    <property type="entry name" value="GGDEF"/>
    <property type="match status" value="1"/>
</dbReference>
<feature type="transmembrane region" description="Helical" evidence="3">
    <location>
        <begin position="207"/>
        <end position="224"/>
    </location>
</feature>
<dbReference type="PANTHER" id="PTHR45138:SF9">
    <property type="entry name" value="DIGUANYLATE CYCLASE DGCM-RELATED"/>
    <property type="match status" value="1"/>
</dbReference>
<dbReference type="PROSITE" id="PS51257">
    <property type="entry name" value="PROKAR_LIPOPROTEIN"/>
    <property type="match status" value="1"/>
</dbReference>
<dbReference type="Pfam" id="PF00990">
    <property type="entry name" value="GGDEF"/>
    <property type="match status" value="1"/>
</dbReference>
<feature type="transmembrane region" description="Helical" evidence="3">
    <location>
        <begin position="275"/>
        <end position="294"/>
    </location>
</feature>
<dbReference type="Pfam" id="PF07695">
    <property type="entry name" value="7TMR-DISM_7TM"/>
    <property type="match status" value="1"/>
</dbReference>
<dbReference type="NCBIfam" id="TIGR00254">
    <property type="entry name" value="GGDEF"/>
    <property type="match status" value="1"/>
</dbReference>
<dbReference type="SUPFAM" id="SSF55073">
    <property type="entry name" value="Nucleotide cyclase"/>
    <property type="match status" value="1"/>
</dbReference>
<dbReference type="InterPro" id="IPR000160">
    <property type="entry name" value="GGDEF_dom"/>
</dbReference>
<dbReference type="EC" id="2.7.7.65" evidence="1"/>
<dbReference type="Gene3D" id="3.30.70.270">
    <property type="match status" value="1"/>
</dbReference>
<feature type="transmembrane region" description="Helical" evidence="3">
    <location>
        <begin position="332"/>
        <end position="354"/>
    </location>
</feature>
<accession>A0A371JYD3</accession>
<dbReference type="InterPro" id="IPR043128">
    <property type="entry name" value="Rev_trsase/Diguanyl_cyclase"/>
</dbReference>
<sequence length="572" mass="61528">MRGIATGKLGFVAGIALLWALACAFAAPVQAQALKAELLLTEGELDGPPASAPVLASSHADSPDELAYLTMPRRDAGYWVRLTVDRDIQAGEGRVLVLRGARARGPVTYYPPGAAPRLINDAENGGPVLMRRGWVLPLPNGWTRGDVAYLRVGGNTAEAMSLRFSTVPEIARQERSDSRFMVAAFTALMLMALAMVGIWFAFRDLVYLFYGAYLSCAAVYLLLVSGDAAEMWGLSGIASGRLTVNWSVATLATIFQLGFSLRFLELPRLLPRLALMARTLQWANIVWLAVLLLLRERVHGFWYIGGNVLLLMGIPLMFVAAVMAWRRGAPYAGYYLLGWTPLLLFVGVLAAYPFGVGRAEWADRGLALAAVLESGVLALALSQHAANRHRLALLARQSGDRDPLTGTLNASALRLLLETWSAPGSLGLKRHGLLLLDLDAFGEVNARYGRAVGDALLQQALSRIRGVLRPDDTIARMDGDSFAVVAECERVDCELLGRRLADAFSQRPFRIDGHEIAVSASVGLAMAQRGEPVQALLDRAAQALLSARQAGRNTVGVAPAAVLPAEAEPEAG</sequence>
<evidence type="ECO:0000313" key="7">
    <source>
        <dbReference type="Proteomes" id="UP000264492"/>
    </source>
</evidence>
<dbReference type="InterPro" id="IPR029787">
    <property type="entry name" value="Nucleotide_cyclase"/>
</dbReference>
<name>A0A371JYD3_9GAMM</name>
<dbReference type="SMART" id="SM00267">
    <property type="entry name" value="GGDEF"/>
    <property type="match status" value="1"/>
</dbReference>
<keyword evidence="7" id="KW-1185">Reference proteome</keyword>
<feature type="transmembrane region" description="Helical" evidence="3">
    <location>
        <begin position="366"/>
        <end position="386"/>
    </location>
</feature>
<dbReference type="EMBL" id="QTSU01000003">
    <property type="protein sequence ID" value="RDZ26644.1"/>
    <property type="molecule type" value="Genomic_DNA"/>
</dbReference>
<evidence type="ECO:0000256" key="1">
    <source>
        <dbReference type="ARBA" id="ARBA00012528"/>
    </source>
</evidence>
<keyword evidence="4" id="KW-0732">Signal</keyword>
<organism evidence="6 7">
    <name type="scientific">Lysobacter silvisoli</name>
    <dbReference type="NCBI Taxonomy" id="2293254"/>
    <lineage>
        <taxon>Bacteria</taxon>
        <taxon>Pseudomonadati</taxon>
        <taxon>Pseudomonadota</taxon>
        <taxon>Gammaproteobacteria</taxon>
        <taxon>Lysobacterales</taxon>
        <taxon>Lysobacteraceae</taxon>
        <taxon>Lysobacter</taxon>
    </lineage>
</organism>
<reference evidence="6 7" key="1">
    <citation type="submission" date="2018-08" db="EMBL/GenBank/DDBJ databases">
        <title>Lysobacter sp. zong2l5, whole genome shotgun sequence.</title>
        <authorList>
            <person name="Zhang X."/>
            <person name="Feng G."/>
            <person name="Zhu H."/>
        </authorList>
    </citation>
    <scope>NUCLEOTIDE SEQUENCE [LARGE SCALE GENOMIC DNA]</scope>
    <source>
        <strain evidence="7">zong2l5</strain>
    </source>
</reference>
<keyword evidence="3" id="KW-1133">Transmembrane helix</keyword>
<feature type="domain" description="GGDEF" evidence="5">
    <location>
        <begin position="429"/>
        <end position="560"/>
    </location>
</feature>
<dbReference type="RefSeq" id="WP_115860874.1">
    <property type="nucleotide sequence ID" value="NZ_QTSU01000003.1"/>
</dbReference>
<dbReference type="PANTHER" id="PTHR45138">
    <property type="entry name" value="REGULATORY COMPONENTS OF SENSORY TRANSDUCTION SYSTEM"/>
    <property type="match status" value="1"/>
</dbReference>
<evidence type="ECO:0000256" key="2">
    <source>
        <dbReference type="ARBA" id="ARBA00034247"/>
    </source>
</evidence>
<comment type="caution">
    <text evidence="6">The sequence shown here is derived from an EMBL/GenBank/DDBJ whole genome shotgun (WGS) entry which is preliminary data.</text>
</comment>
<dbReference type="InterPro" id="IPR050469">
    <property type="entry name" value="Diguanylate_Cyclase"/>
</dbReference>
<feature type="transmembrane region" description="Helical" evidence="3">
    <location>
        <begin position="300"/>
        <end position="325"/>
    </location>
</feature>
<feature type="signal peptide" evidence="4">
    <location>
        <begin position="1"/>
        <end position="31"/>
    </location>
</feature>
<dbReference type="InterPro" id="IPR011623">
    <property type="entry name" value="7TMR_DISM_rcpt_extracell_dom1"/>
</dbReference>
<dbReference type="GO" id="GO:0052621">
    <property type="term" value="F:diguanylate cyclase activity"/>
    <property type="evidence" value="ECO:0007669"/>
    <property type="project" value="UniProtKB-EC"/>
</dbReference>
<gene>
    <name evidence="6" type="ORF">DX914_16820</name>
</gene>
<dbReference type="Proteomes" id="UP000264492">
    <property type="component" value="Unassembled WGS sequence"/>
</dbReference>
<evidence type="ECO:0000256" key="3">
    <source>
        <dbReference type="SAM" id="Phobius"/>
    </source>
</evidence>
<evidence type="ECO:0000259" key="5">
    <source>
        <dbReference type="PROSITE" id="PS50887"/>
    </source>
</evidence>